<feature type="binding site" evidence="4">
    <location>
        <position position="293"/>
    </location>
    <ligand>
        <name>S-adenosyl-L-methionine</name>
        <dbReference type="ChEBI" id="CHEBI:59789"/>
    </ligand>
</feature>
<dbReference type="AlphaFoldDB" id="A0A835YJC5"/>
<accession>A0A835YJC5</accession>
<feature type="binding site" evidence="4">
    <location>
        <position position="263"/>
    </location>
    <ligand>
        <name>S-adenosyl-L-methionine</name>
        <dbReference type="ChEBI" id="CHEBI:59789"/>
    </ligand>
</feature>
<dbReference type="PROSITE" id="PS51622">
    <property type="entry name" value="SAM_MT_RNA_M5U_2"/>
    <property type="match status" value="1"/>
</dbReference>
<dbReference type="InterPro" id="IPR012340">
    <property type="entry name" value="NA-bd_OB-fold"/>
</dbReference>
<dbReference type="EMBL" id="JAFCMP010000547">
    <property type="protein sequence ID" value="KAG5175641.1"/>
    <property type="molecule type" value="Genomic_DNA"/>
</dbReference>
<feature type="binding site" evidence="4">
    <location>
        <position position="363"/>
    </location>
    <ligand>
        <name>S-adenosyl-L-methionine</name>
        <dbReference type="ChEBI" id="CHEBI:59789"/>
    </ligand>
</feature>
<feature type="binding site" evidence="4">
    <location>
        <position position="314"/>
    </location>
    <ligand>
        <name>S-adenosyl-L-methionine</name>
        <dbReference type="ChEBI" id="CHEBI:59789"/>
    </ligand>
</feature>
<dbReference type="PROSITE" id="PS01230">
    <property type="entry name" value="TRMA_1"/>
    <property type="match status" value="1"/>
</dbReference>
<keyword evidence="8" id="KW-1185">Reference proteome</keyword>
<dbReference type="Gene3D" id="3.40.50.150">
    <property type="entry name" value="Vaccinia Virus protein VP39"/>
    <property type="match status" value="2"/>
</dbReference>
<evidence type="ECO:0000313" key="8">
    <source>
        <dbReference type="Proteomes" id="UP000664859"/>
    </source>
</evidence>
<dbReference type="PROSITE" id="PS50926">
    <property type="entry name" value="TRAM"/>
    <property type="match status" value="1"/>
</dbReference>
<evidence type="ECO:0000313" key="7">
    <source>
        <dbReference type="EMBL" id="KAG5175641.1"/>
    </source>
</evidence>
<dbReference type="PANTHER" id="PTHR11061:SF30">
    <property type="entry name" value="TRNA (URACIL(54)-C(5))-METHYLTRANSFERASE"/>
    <property type="match status" value="1"/>
</dbReference>
<organism evidence="7 8">
    <name type="scientific">Tribonema minus</name>
    <dbReference type="NCBI Taxonomy" id="303371"/>
    <lineage>
        <taxon>Eukaryota</taxon>
        <taxon>Sar</taxon>
        <taxon>Stramenopiles</taxon>
        <taxon>Ochrophyta</taxon>
        <taxon>PX clade</taxon>
        <taxon>Xanthophyceae</taxon>
        <taxon>Tribonematales</taxon>
        <taxon>Tribonemataceae</taxon>
        <taxon>Tribonema</taxon>
    </lineage>
</organism>
<dbReference type="OrthoDB" id="10250660at2759"/>
<dbReference type="Gene3D" id="2.40.50.140">
    <property type="entry name" value="Nucleic acid-binding proteins"/>
    <property type="match status" value="1"/>
</dbReference>
<dbReference type="InterPro" id="IPR002792">
    <property type="entry name" value="TRAM_dom"/>
</dbReference>
<evidence type="ECO:0000259" key="6">
    <source>
        <dbReference type="PROSITE" id="PS50926"/>
    </source>
</evidence>
<keyword evidence="2 4" id="KW-0808">Transferase</keyword>
<dbReference type="CDD" id="cd02440">
    <property type="entry name" value="AdoMet_MTases"/>
    <property type="match status" value="1"/>
</dbReference>
<dbReference type="GO" id="GO:0030697">
    <property type="term" value="F:tRNA (uracil(54)-C5)-methyltransferase activity, S-adenosyl methionine-dependent"/>
    <property type="evidence" value="ECO:0007669"/>
    <property type="project" value="InterPro"/>
</dbReference>
<protein>
    <submittedName>
        <fullName evidence="7">RNA methyltransferase, TrmA family</fullName>
    </submittedName>
</protein>
<dbReference type="InterPro" id="IPR025795">
    <property type="entry name" value="tRNA_(uracil-5-)_MeTrfase"/>
</dbReference>
<evidence type="ECO:0000256" key="3">
    <source>
        <dbReference type="ARBA" id="ARBA00022691"/>
    </source>
</evidence>
<proteinExistence type="inferred from homology"/>
<keyword evidence="3 4" id="KW-0949">S-adenosyl-L-methionine</keyword>
<comment type="caution">
    <text evidence="7">The sequence shown here is derived from an EMBL/GenBank/DDBJ whole genome shotgun (WGS) entry which is preliminary data.</text>
</comment>
<comment type="similarity">
    <text evidence="4">Belongs to the class I-like SAM-binding methyltransferase superfamily. RNA M5U methyltransferase family.</text>
</comment>
<gene>
    <name evidence="7" type="ORF">JKP88DRAFT_269232</name>
</gene>
<reference evidence="7" key="1">
    <citation type="submission" date="2021-02" db="EMBL/GenBank/DDBJ databases">
        <title>First Annotated Genome of the Yellow-green Alga Tribonema minus.</title>
        <authorList>
            <person name="Mahan K.M."/>
        </authorList>
    </citation>
    <scope>NUCLEOTIDE SEQUENCE</scope>
    <source>
        <strain evidence="7">UTEX B ZZ1240</strain>
    </source>
</reference>
<feature type="domain" description="TRAM" evidence="6">
    <location>
        <begin position="15"/>
        <end position="78"/>
    </location>
</feature>
<dbReference type="Pfam" id="PF05958">
    <property type="entry name" value="tRNA_U5-meth_tr"/>
    <property type="match status" value="1"/>
</dbReference>
<evidence type="ECO:0000256" key="1">
    <source>
        <dbReference type="ARBA" id="ARBA00022603"/>
    </source>
</evidence>
<dbReference type="GO" id="GO:0032259">
    <property type="term" value="P:methylation"/>
    <property type="evidence" value="ECO:0007669"/>
    <property type="project" value="UniProtKB-KW"/>
</dbReference>
<evidence type="ECO:0000256" key="5">
    <source>
        <dbReference type="PROSITE-ProRule" id="PRU10015"/>
    </source>
</evidence>
<evidence type="ECO:0000256" key="4">
    <source>
        <dbReference type="PROSITE-ProRule" id="PRU01024"/>
    </source>
</evidence>
<evidence type="ECO:0000256" key="2">
    <source>
        <dbReference type="ARBA" id="ARBA00022679"/>
    </source>
</evidence>
<sequence>MQCVLSTSAAATAAPFEYLQELELRIESLTNLGDGVARVTVDGVAGWVVMVGRVVPGELVKAKVYRNHNNYSEATLTEVLEPSPDRVTPQCALFGMCGGCQYQHMAVGAQREWKRQQVVDVLERIGGLRGVAVNAAVGSEHAYGYRSKITPHYEAPLRKAPGDVRSIGFQRLPFPTLFHDIDIETVDTQKILDVPQCPIAAARARVRDAAAAAFAAGRARFKSKGATLLLRHVKEGVVYDNKELVTEEVSGLTFKFTAGEFFQNNPYVLPSMVEHVLARARGDGDVKFLIDAYCGGGLFALCASRHFDACAGVEVSPAAVECATRNAQLNGIENCTFLQGTASAIFDSAQQLFDALSTAVIVDPPRKGCDEVFLAQLFAFAPRRVVYVSCDPATQARDAKDIVAAGYEITDVTPFDLFPQTRHIENVITFERRSGGDAEPL</sequence>
<dbReference type="PROSITE" id="PS51687">
    <property type="entry name" value="SAM_MT_RNA_M5U"/>
    <property type="match status" value="1"/>
</dbReference>
<dbReference type="InterPro" id="IPR030391">
    <property type="entry name" value="MeTrfase_TrmA_CS"/>
</dbReference>
<dbReference type="PROSITE" id="PS01231">
    <property type="entry name" value="TRMA_2"/>
    <property type="match status" value="1"/>
</dbReference>
<dbReference type="InterPro" id="IPR010280">
    <property type="entry name" value="U5_MeTrfase_fam"/>
</dbReference>
<dbReference type="GO" id="GO:0009451">
    <property type="term" value="P:RNA modification"/>
    <property type="evidence" value="ECO:0007669"/>
    <property type="project" value="UniProtKB-ARBA"/>
</dbReference>
<dbReference type="GO" id="GO:0008033">
    <property type="term" value="P:tRNA processing"/>
    <property type="evidence" value="ECO:0007669"/>
    <property type="project" value="InterPro"/>
</dbReference>
<dbReference type="InterPro" id="IPR030390">
    <property type="entry name" value="MeTrfase_TrmA_AS"/>
</dbReference>
<name>A0A835YJC5_9STRA</name>
<dbReference type="Proteomes" id="UP000664859">
    <property type="component" value="Unassembled WGS sequence"/>
</dbReference>
<dbReference type="SUPFAM" id="SSF50249">
    <property type="entry name" value="Nucleic acid-binding proteins"/>
    <property type="match status" value="1"/>
</dbReference>
<dbReference type="InterPro" id="IPR029063">
    <property type="entry name" value="SAM-dependent_MTases_sf"/>
</dbReference>
<dbReference type="PANTHER" id="PTHR11061">
    <property type="entry name" value="RNA M5U METHYLTRANSFERASE"/>
    <property type="match status" value="1"/>
</dbReference>
<feature type="active site" description="Nucleophile" evidence="4">
    <location>
        <position position="390"/>
    </location>
</feature>
<feature type="active site" evidence="5">
    <location>
        <position position="390"/>
    </location>
</feature>
<dbReference type="SUPFAM" id="SSF53335">
    <property type="entry name" value="S-adenosyl-L-methionine-dependent methyltransferases"/>
    <property type="match status" value="1"/>
</dbReference>
<keyword evidence="1 4" id="KW-0489">Methyltransferase</keyword>